<dbReference type="Proteomes" id="UP001220324">
    <property type="component" value="Unassembled WGS sequence"/>
</dbReference>
<name>A0AAD6CYB9_9EURO</name>
<dbReference type="EMBL" id="JAQIZZ010000005">
    <property type="protein sequence ID" value="KAJ5541183.1"/>
    <property type="molecule type" value="Genomic_DNA"/>
</dbReference>
<organism evidence="2 3">
    <name type="scientific">Penicillium frequentans</name>
    <dbReference type="NCBI Taxonomy" id="3151616"/>
    <lineage>
        <taxon>Eukaryota</taxon>
        <taxon>Fungi</taxon>
        <taxon>Dikarya</taxon>
        <taxon>Ascomycota</taxon>
        <taxon>Pezizomycotina</taxon>
        <taxon>Eurotiomycetes</taxon>
        <taxon>Eurotiomycetidae</taxon>
        <taxon>Eurotiales</taxon>
        <taxon>Aspergillaceae</taxon>
        <taxon>Penicillium</taxon>
    </lineage>
</organism>
<gene>
    <name evidence="2" type="ORF">N7494_006259</name>
</gene>
<sequence length="197" mass="22455">MSSFKKLRPISKHPKYPATTAPSPRPPTPIWQTSSICIRPAKAPIDLACAANLELTHAGNTIQKKLLWVFHGQLKPSRWEPEGEEEHSFTRDGWQYDEANCTRELSWLHGVLVQITTALHRGWEFWVGEIAYVLHLSVRQVLDDIDTEIIVLPAYYEKHIGMFEGPEESESPKQMSRWYVIVGVSVLWTRAGPNPVS</sequence>
<evidence type="ECO:0000313" key="3">
    <source>
        <dbReference type="Proteomes" id="UP001220324"/>
    </source>
</evidence>
<reference evidence="2 3" key="1">
    <citation type="journal article" date="2023" name="IMA Fungus">
        <title>Comparative genomic study of the Penicillium genus elucidates a diverse pangenome and 15 lateral gene transfer events.</title>
        <authorList>
            <person name="Petersen C."/>
            <person name="Sorensen T."/>
            <person name="Nielsen M.R."/>
            <person name="Sondergaard T.E."/>
            <person name="Sorensen J.L."/>
            <person name="Fitzpatrick D.A."/>
            <person name="Frisvad J.C."/>
            <person name="Nielsen K.L."/>
        </authorList>
    </citation>
    <scope>NUCLEOTIDE SEQUENCE [LARGE SCALE GENOMIC DNA]</scope>
    <source>
        <strain evidence="2 3">IBT 35679</strain>
    </source>
</reference>
<comment type="caution">
    <text evidence="2">The sequence shown here is derived from an EMBL/GenBank/DDBJ whole genome shotgun (WGS) entry which is preliminary data.</text>
</comment>
<evidence type="ECO:0000256" key="1">
    <source>
        <dbReference type="SAM" id="MobiDB-lite"/>
    </source>
</evidence>
<proteinExistence type="predicted"/>
<accession>A0AAD6CYB9</accession>
<evidence type="ECO:0000313" key="2">
    <source>
        <dbReference type="EMBL" id="KAJ5541183.1"/>
    </source>
</evidence>
<feature type="region of interest" description="Disordered" evidence="1">
    <location>
        <begin position="1"/>
        <end position="28"/>
    </location>
</feature>
<feature type="compositionally biased region" description="Basic residues" evidence="1">
    <location>
        <begin position="1"/>
        <end position="15"/>
    </location>
</feature>
<keyword evidence="3" id="KW-1185">Reference proteome</keyword>
<dbReference type="AlphaFoldDB" id="A0AAD6CYB9"/>
<protein>
    <submittedName>
        <fullName evidence="2">Uncharacterized protein</fullName>
    </submittedName>
</protein>